<dbReference type="AlphaFoldDB" id="A0A378JZ85"/>
<evidence type="ECO:0000313" key="2">
    <source>
        <dbReference type="EMBL" id="STX62708.1"/>
    </source>
</evidence>
<reference evidence="2 4" key="2">
    <citation type="submission" date="2018-06" db="EMBL/GenBank/DDBJ databases">
        <authorList>
            <consortium name="Pathogen Informatics"/>
            <person name="Doyle S."/>
        </authorList>
    </citation>
    <scope>NUCLEOTIDE SEQUENCE [LARGE SCALE GENOMIC DNA]</scope>
    <source>
        <strain evidence="2 4">NCTC12239</strain>
    </source>
</reference>
<dbReference type="Proteomes" id="UP000054985">
    <property type="component" value="Unassembled WGS sequence"/>
</dbReference>
<evidence type="ECO:0000313" key="4">
    <source>
        <dbReference type="Proteomes" id="UP000254040"/>
    </source>
</evidence>
<gene>
    <name evidence="1" type="ORF">Lmor_1007</name>
    <name evidence="2" type="ORF">NCTC12239_01647</name>
</gene>
<evidence type="ECO:0000313" key="1">
    <source>
        <dbReference type="EMBL" id="KTD35560.1"/>
    </source>
</evidence>
<name>A0A378JZ85_9GAMM</name>
<proteinExistence type="predicted"/>
<evidence type="ECO:0008006" key="5">
    <source>
        <dbReference type="Google" id="ProtNLM"/>
    </source>
</evidence>
<protein>
    <recommendedName>
        <fullName evidence="5">Dot/Icm secretion system substrate</fullName>
    </recommendedName>
</protein>
<sequence>MKETIIKLAQDGNESTLLELLVGTRFYYDAIKEAAKFNHTLLVNKLFKQLNFDPYNVVSMSIGQLALLNNALEGYTSGLHFDHVKQMVSLGGNIFYGLNALVSEDLLTKENALKLIDCAKDEVQKTALCDRIEQTFDIPCHQGTEPAEIRDTSVRVNH</sequence>
<dbReference type="OrthoDB" id="5652468at2"/>
<dbReference type="RefSeq" id="WP_028384698.1">
    <property type="nucleotide sequence ID" value="NZ_CAAAJG010000009.1"/>
</dbReference>
<dbReference type="Proteomes" id="UP000254040">
    <property type="component" value="Unassembled WGS sequence"/>
</dbReference>
<organism evidence="2 4">
    <name type="scientific">Legionella moravica</name>
    <dbReference type="NCBI Taxonomy" id="39962"/>
    <lineage>
        <taxon>Bacteria</taxon>
        <taxon>Pseudomonadati</taxon>
        <taxon>Pseudomonadota</taxon>
        <taxon>Gammaproteobacteria</taxon>
        <taxon>Legionellales</taxon>
        <taxon>Legionellaceae</taxon>
        <taxon>Legionella</taxon>
    </lineage>
</organism>
<keyword evidence="3" id="KW-1185">Reference proteome</keyword>
<reference evidence="1 3" key="1">
    <citation type="submission" date="2015-11" db="EMBL/GenBank/DDBJ databases">
        <title>Genomic analysis of 38 Legionella species identifies large and diverse effector repertoires.</title>
        <authorList>
            <person name="Burstein D."/>
            <person name="Amaro F."/>
            <person name="Zusman T."/>
            <person name="Lifshitz Z."/>
            <person name="Cohen O."/>
            <person name="Gilbert J.A."/>
            <person name="Pupko T."/>
            <person name="Shuman H.A."/>
            <person name="Segal G."/>
        </authorList>
    </citation>
    <scope>NUCLEOTIDE SEQUENCE [LARGE SCALE GENOMIC DNA]</scope>
    <source>
        <strain evidence="1 3">ATCC 43877</strain>
    </source>
</reference>
<accession>A0A378JZ85</accession>
<evidence type="ECO:0000313" key="3">
    <source>
        <dbReference type="Proteomes" id="UP000054985"/>
    </source>
</evidence>
<dbReference type="EMBL" id="UGOG01000001">
    <property type="protein sequence ID" value="STX62708.1"/>
    <property type="molecule type" value="Genomic_DNA"/>
</dbReference>
<dbReference type="EMBL" id="LNYN01000014">
    <property type="protein sequence ID" value="KTD35560.1"/>
    <property type="molecule type" value="Genomic_DNA"/>
</dbReference>